<feature type="compositionally biased region" description="Polar residues" evidence="1">
    <location>
        <begin position="1"/>
        <end position="11"/>
    </location>
</feature>
<protein>
    <recommendedName>
        <fullName evidence="5">Cell wall-active antibiotics response 4TMS YvqF</fullName>
    </recommendedName>
</protein>
<gene>
    <name evidence="3" type="ORF">SAMN05443287_104364</name>
</gene>
<accession>A0A1H6Z3L8</accession>
<feature type="region of interest" description="Disordered" evidence="1">
    <location>
        <begin position="1"/>
        <end position="25"/>
    </location>
</feature>
<reference evidence="4" key="1">
    <citation type="submission" date="2016-10" db="EMBL/GenBank/DDBJ databases">
        <authorList>
            <person name="Varghese N."/>
            <person name="Submissions S."/>
        </authorList>
    </citation>
    <scope>NUCLEOTIDE SEQUENCE [LARGE SCALE GENOMIC DNA]</scope>
    <source>
        <strain evidence="4">CGMCC 4.7038</strain>
    </source>
</reference>
<keyword evidence="4" id="KW-1185">Reference proteome</keyword>
<organism evidence="3 4">
    <name type="scientific">Micromonospora phaseoli</name>
    <dbReference type="NCBI Taxonomy" id="1144548"/>
    <lineage>
        <taxon>Bacteria</taxon>
        <taxon>Bacillati</taxon>
        <taxon>Actinomycetota</taxon>
        <taxon>Actinomycetes</taxon>
        <taxon>Micromonosporales</taxon>
        <taxon>Micromonosporaceae</taxon>
        <taxon>Micromonospora</taxon>
    </lineage>
</organism>
<dbReference type="AlphaFoldDB" id="A0A1H6Z3L8"/>
<keyword evidence="2" id="KW-0472">Membrane</keyword>
<keyword evidence="2" id="KW-1133">Transmembrane helix</keyword>
<dbReference type="Proteomes" id="UP000198707">
    <property type="component" value="Unassembled WGS sequence"/>
</dbReference>
<dbReference type="STRING" id="1144548.SAMN05443287_104364"/>
<feature type="region of interest" description="Disordered" evidence="1">
    <location>
        <begin position="74"/>
        <end position="95"/>
    </location>
</feature>
<evidence type="ECO:0000256" key="1">
    <source>
        <dbReference type="SAM" id="MobiDB-lite"/>
    </source>
</evidence>
<feature type="transmembrane region" description="Helical" evidence="2">
    <location>
        <begin position="31"/>
        <end position="51"/>
    </location>
</feature>
<name>A0A1H6Z3L8_9ACTN</name>
<evidence type="ECO:0000313" key="4">
    <source>
        <dbReference type="Proteomes" id="UP000198707"/>
    </source>
</evidence>
<dbReference type="EMBL" id="FNYV01000004">
    <property type="protein sequence ID" value="SEJ43545.1"/>
    <property type="molecule type" value="Genomic_DNA"/>
</dbReference>
<evidence type="ECO:0008006" key="5">
    <source>
        <dbReference type="Google" id="ProtNLM"/>
    </source>
</evidence>
<sequence length="294" mass="30324">MPQIEVSSVALSTVGDDPPPDRPTWSPGARLLAAAAVLVLGLGAVAVMTIVSDPHRLGRVFSGDAPGPVVTVPTAPGDNSGLGGAARAARESPDEVETAPLNGRQRAAFELVDGVTRFDLRITELGEELYRIVSPAGSGARARPELAGDTLLLRLERTGVEPGAVEVLLNARVSWDLRITGGANERRIDLGAGRLSGLELAGGATRTDLRLPRVDGSLVVRVTGGVNQFDVTVAGGVPVRVRAAAGAGGVELYDQRHGGIPPGTVLSSPGWDRATDRIFLDLVAGANIVAVRGQ</sequence>
<keyword evidence="2" id="KW-0812">Transmembrane</keyword>
<proteinExistence type="predicted"/>
<evidence type="ECO:0000256" key="2">
    <source>
        <dbReference type="SAM" id="Phobius"/>
    </source>
</evidence>
<evidence type="ECO:0000313" key="3">
    <source>
        <dbReference type="EMBL" id="SEJ43545.1"/>
    </source>
</evidence>